<dbReference type="AlphaFoldDB" id="G4Z7A0"/>
<keyword evidence="2" id="KW-1185">Reference proteome</keyword>
<gene>
    <name evidence="1" type="ORF">PHYSODRAFT_496236</name>
</gene>
<protein>
    <submittedName>
        <fullName evidence="1">Uncharacterized protein</fullName>
    </submittedName>
</protein>
<organism evidence="1 2">
    <name type="scientific">Phytophthora sojae (strain P6497)</name>
    <name type="common">Soybean stem and root rot agent</name>
    <name type="synonym">Phytophthora megasperma f. sp. glycines</name>
    <dbReference type="NCBI Taxonomy" id="1094619"/>
    <lineage>
        <taxon>Eukaryota</taxon>
        <taxon>Sar</taxon>
        <taxon>Stramenopiles</taxon>
        <taxon>Oomycota</taxon>
        <taxon>Peronosporomycetes</taxon>
        <taxon>Peronosporales</taxon>
        <taxon>Peronosporaceae</taxon>
        <taxon>Phytophthora</taxon>
    </lineage>
</organism>
<sequence length="199" mass="22193">DKAVWTATSGVNMKNFSAAAAPAAGSIDDIIDALQSLATYASEFFSSVLRDLIDTLVTFAKFRLRQMKWDQADLVLLVYWINSILESFRIELEAETSDGSRIKLRCSEEDADFRQILIHIQQRQIRELQAALSTPHSKRLPNGKRLCLRFLSNAGCRSNNGKSCLSAKRAHFVPGSLNPLVKDLITERFGGLKPEHASL</sequence>
<dbReference type="EMBL" id="JH159153">
    <property type="protein sequence ID" value="EGZ19608.1"/>
    <property type="molecule type" value="Genomic_DNA"/>
</dbReference>
<proteinExistence type="predicted"/>
<feature type="non-terminal residue" evidence="1">
    <location>
        <position position="1"/>
    </location>
</feature>
<dbReference type="Proteomes" id="UP000002640">
    <property type="component" value="Unassembled WGS sequence"/>
</dbReference>
<dbReference type="InParanoid" id="G4Z7A0"/>
<dbReference type="KEGG" id="psoj:PHYSODRAFT_496236"/>
<reference evidence="1 2" key="1">
    <citation type="journal article" date="2006" name="Science">
        <title>Phytophthora genome sequences uncover evolutionary origins and mechanisms of pathogenesis.</title>
        <authorList>
            <person name="Tyler B.M."/>
            <person name="Tripathy S."/>
            <person name="Zhang X."/>
            <person name="Dehal P."/>
            <person name="Jiang R.H."/>
            <person name="Aerts A."/>
            <person name="Arredondo F.D."/>
            <person name="Baxter L."/>
            <person name="Bensasson D."/>
            <person name="Beynon J.L."/>
            <person name="Chapman J."/>
            <person name="Damasceno C.M."/>
            <person name="Dorrance A.E."/>
            <person name="Dou D."/>
            <person name="Dickerman A.W."/>
            <person name="Dubchak I.L."/>
            <person name="Garbelotto M."/>
            <person name="Gijzen M."/>
            <person name="Gordon S.G."/>
            <person name="Govers F."/>
            <person name="Grunwald N.J."/>
            <person name="Huang W."/>
            <person name="Ivors K.L."/>
            <person name="Jones R.W."/>
            <person name="Kamoun S."/>
            <person name="Krampis K."/>
            <person name="Lamour K.H."/>
            <person name="Lee M.K."/>
            <person name="McDonald W.H."/>
            <person name="Medina M."/>
            <person name="Meijer H.J."/>
            <person name="Nordberg E.K."/>
            <person name="Maclean D.J."/>
            <person name="Ospina-Giraldo M.D."/>
            <person name="Morris P.F."/>
            <person name="Phuntumart V."/>
            <person name="Putnam N.H."/>
            <person name="Rash S."/>
            <person name="Rose J.K."/>
            <person name="Sakihama Y."/>
            <person name="Salamov A.A."/>
            <person name="Savidor A."/>
            <person name="Scheuring C.F."/>
            <person name="Smith B.M."/>
            <person name="Sobral B.W."/>
            <person name="Terry A."/>
            <person name="Torto-Alalibo T.A."/>
            <person name="Win J."/>
            <person name="Xu Z."/>
            <person name="Zhang H."/>
            <person name="Grigoriev I.V."/>
            <person name="Rokhsar D.S."/>
            <person name="Boore J.L."/>
        </authorList>
    </citation>
    <scope>NUCLEOTIDE SEQUENCE [LARGE SCALE GENOMIC DNA]</scope>
    <source>
        <strain evidence="1 2">P6497</strain>
    </source>
</reference>
<evidence type="ECO:0000313" key="2">
    <source>
        <dbReference type="Proteomes" id="UP000002640"/>
    </source>
</evidence>
<evidence type="ECO:0000313" key="1">
    <source>
        <dbReference type="EMBL" id="EGZ19608.1"/>
    </source>
</evidence>
<dbReference type="RefSeq" id="XP_009522325.1">
    <property type="nucleotide sequence ID" value="XM_009524030.1"/>
</dbReference>
<accession>G4Z7A0</accession>
<name>G4Z7A0_PHYSP</name>
<dbReference type="GeneID" id="20657280"/>